<dbReference type="GO" id="GO:0003697">
    <property type="term" value="F:single-stranded DNA binding"/>
    <property type="evidence" value="ECO:0007669"/>
    <property type="project" value="UniProtKB-UniRule"/>
</dbReference>
<dbReference type="AlphaFoldDB" id="A0A255ZPI7"/>
<sequence>METIIRNRVILRGHAGSDAKVKTFDSNRKIATISIATNESYTNRAGDKVEETSWHRVIAFGKLADLAEQHVLKGKEIGIEGKLSSRSYEDAAGNRRYVTEIIANEITVHSKKEEEAKAEN</sequence>
<accession>A0A255ZPI7</accession>
<dbReference type="CDD" id="cd04496">
    <property type="entry name" value="SSB_OBF"/>
    <property type="match status" value="1"/>
</dbReference>
<dbReference type="InterPro" id="IPR012340">
    <property type="entry name" value="NA-bd_OB-fold"/>
</dbReference>
<dbReference type="RefSeq" id="WP_094486746.1">
    <property type="nucleotide sequence ID" value="NZ_NOXX01000206.1"/>
</dbReference>
<keyword evidence="5" id="KW-1185">Reference proteome</keyword>
<dbReference type="Pfam" id="PF00436">
    <property type="entry name" value="SSB"/>
    <property type="match status" value="1"/>
</dbReference>
<dbReference type="Gene3D" id="2.40.50.140">
    <property type="entry name" value="Nucleic acid-binding proteins"/>
    <property type="match status" value="1"/>
</dbReference>
<dbReference type="PIRSF" id="PIRSF002070">
    <property type="entry name" value="SSB"/>
    <property type="match status" value="1"/>
</dbReference>
<evidence type="ECO:0000256" key="2">
    <source>
        <dbReference type="HAMAP-Rule" id="MF_00984"/>
    </source>
</evidence>
<dbReference type="NCBIfam" id="TIGR00621">
    <property type="entry name" value="ssb"/>
    <property type="match status" value="1"/>
</dbReference>
<gene>
    <name evidence="4" type="ORF">CHX27_10555</name>
</gene>
<reference evidence="4 5" key="1">
    <citation type="submission" date="2017-07" db="EMBL/GenBank/DDBJ databases">
        <title>Flavobacterium cyanobacteriorum sp. nov., isolated from cyanobacterial aggregates in a eutrophic lake.</title>
        <authorList>
            <person name="Cai H."/>
        </authorList>
    </citation>
    <scope>NUCLEOTIDE SEQUENCE [LARGE SCALE GENOMIC DNA]</scope>
    <source>
        <strain evidence="4 5">TH167</strain>
    </source>
</reference>
<evidence type="ECO:0000256" key="1">
    <source>
        <dbReference type="ARBA" id="ARBA00023125"/>
    </source>
</evidence>
<dbReference type="PANTHER" id="PTHR10302">
    <property type="entry name" value="SINGLE-STRANDED DNA-BINDING PROTEIN"/>
    <property type="match status" value="1"/>
</dbReference>
<keyword evidence="1 2" id="KW-0238">DNA-binding</keyword>
<name>A0A255ZPI7_9FLAO</name>
<dbReference type="EMBL" id="NOXX01000206">
    <property type="protein sequence ID" value="OYQ43331.1"/>
    <property type="molecule type" value="Genomic_DNA"/>
</dbReference>
<dbReference type="InterPro" id="IPR011344">
    <property type="entry name" value="ssDNA-bd"/>
</dbReference>
<dbReference type="PROSITE" id="PS50935">
    <property type="entry name" value="SSB"/>
    <property type="match status" value="1"/>
</dbReference>
<comment type="caution">
    <text evidence="2">Lacks conserved residue(s) required for the propagation of feature annotation.</text>
</comment>
<dbReference type="OrthoDB" id="9809878at2"/>
<dbReference type="GO" id="GO:0006260">
    <property type="term" value="P:DNA replication"/>
    <property type="evidence" value="ECO:0007669"/>
    <property type="project" value="InterPro"/>
</dbReference>
<dbReference type="GO" id="GO:0009295">
    <property type="term" value="C:nucleoid"/>
    <property type="evidence" value="ECO:0007669"/>
    <property type="project" value="TreeGrafter"/>
</dbReference>
<comment type="subunit">
    <text evidence="2">Homotetramer.</text>
</comment>
<dbReference type="SUPFAM" id="SSF50249">
    <property type="entry name" value="Nucleic acid-binding proteins"/>
    <property type="match status" value="1"/>
</dbReference>
<dbReference type="HAMAP" id="MF_00984">
    <property type="entry name" value="SSB"/>
    <property type="match status" value="1"/>
</dbReference>
<protein>
    <recommendedName>
        <fullName evidence="2 3">Single-stranded DNA-binding protein</fullName>
        <shortName evidence="2">SSB</shortName>
    </recommendedName>
</protein>
<evidence type="ECO:0000256" key="3">
    <source>
        <dbReference type="PIRNR" id="PIRNR002070"/>
    </source>
</evidence>
<dbReference type="Proteomes" id="UP000216035">
    <property type="component" value="Unassembled WGS sequence"/>
</dbReference>
<organism evidence="4 5">
    <name type="scientific">Flavobacterium aurantiibacter</name>
    <dbReference type="NCBI Taxonomy" id="2023067"/>
    <lineage>
        <taxon>Bacteria</taxon>
        <taxon>Pseudomonadati</taxon>
        <taxon>Bacteroidota</taxon>
        <taxon>Flavobacteriia</taxon>
        <taxon>Flavobacteriales</taxon>
        <taxon>Flavobacteriaceae</taxon>
        <taxon>Flavobacterium</taxon>
    </lineage>
</organism>
<evidence type="ECO:0000313" key="5">
    <source>
        <dbReference type="Proteomes" id="UP000216035"/>
    </source>
</evidence>
<proteinExistence type="inferred from homology"/>
<evidence type="ECO:0000313" key="4">
    <source>
        <dbReference type="EMBL" id="OYQ43331.1"/>
    </source>
</evidence>
<dbReference type="PANTHER" id="PTHR10302:SF0">
    <property type="entry name" value="SINGLE-STRANDED DNA-BINDING PROTEIN, MITOCHONDRIAL"/>
    <property type="match status" value="1"/>
</dbReference>
<comment type="caution">
    <text evidence="4">The sequence shown here is derived from an EMBL/GenBank/DDBJ whole genome shotgun (WGS) entry which is preliminary data.</text>
</comment>
<dbReference type="InterPro" id="IPR000424">
    <property type="entry name" value="Primosome_PriB/ssb"/>
</dbReference>